<accession>A0A8H3YPZ5</accession>
<evidence type="ECO:0000313" key="6">
    <source>
        <dbReference type="Proteomes" id="UP000447873"/>
    </source>
</evidence>
<dbReference type="Proteomes" id="UP000490939">
    <property type="component" value="Unassembled WGS sequence"/>
</dbReference>
<sequence>MSGPTRPSTTLPKPQQSPYIFLDIHDAVIQGLIHFTRQPEIGHSPFDTFDLWLYILNLGFPREQGFYTKFYHESPPQPEKEKAVFDERAGSASSDEDEDEDDGSGGIMIEVWKVEGYYTPARNGGNVWVTTKNEVLLLFFCHESSWDMIEMPMSRLKKELRENVIPIQTPLQTRLVQKCKSLIPSTPTQKGIHTAIACGSSIRLFKWKTSEPEWLFCHVNWHVDLGSGVPSMSAKAVETFIEGLKEGKGVK</sequence>
<feature type="compositionally biased region" description="Basic and acidic residues" evidence="1">
    <location>
        <begin position="78"/>
        <end position="89"/>
    </location>
</feature>
<dbReference type="EMBL" id="WNWR01000017">
    <property type="protein sequence ID" value="KAE9993940.1"/>
    <property type="molecule type" value="Genomic_DNA"/>
</dbReference>
<evidence type="ECO:0000313" key="4">
    <source>
        <dbReference type="EMBL" id="KAE9993940.1"/>
    </source>
</evidence>
<feature type="region of interest" description="Disordered" evidence="1">
    <location>
        <begin position="71"/>
        <end position="105"/>
    </location>
</feature>
<dbReference type="EMBL" id="WNWS01000037">
    <property type="protein sequence ID" value="KAE9985782.1"/>
    <property type="molecule type" value="Genomic_DNA"/>
</dbReference>
<evidence type="ECO:0000313" key="3">
    <source>
        <dbReference type="EMBL" id="KAE9985782.1"/>
    </source>
</evidence>
<dbReference type="Proteomes" id="UP000433883">
    <property type="component" value="Unassembled WGS sequence"/>
</dbReference>
<evidence type="ECO:0000313" key="7">
    <source>
        <dbReference type="Proteomes" id="UP000490939"/>
    </source>
</evidence>
<evidence type="ECO:0000313" key="2">
    <source>
        <dbReference type="EMBL" id="KAE9969115.1"/>
    </source>
</evidence>
<comment type="caution">
    <text evidence="2">The sequence shown here is derived from an EMBL/GenBank/DDBJ whole genome shotgun (WGS) entry which is preliminary data.</text>
</comment>
<proteinExistence type="predicted"/>
<gene>
    <name evidence="2" type="ORF">BLS_005499</name>
    <name evidence="4" type="ORF">EG327_002274</name>
    <name evidence="3" type="ORF">EG328_006903</name>
</gene>
<protein>
    <submittedName>
        <fullName evidence="2">Uncharacterized protein</fullName>
    </submittedName>
</protein>
<dbReference type="Proteomes" id="UP000447873">
    <property type="component" value="Unassembled WGS sequence"/>
</dbReference>
<name>A0A8H3YPZ5_VENIN</name>
<keyword evidence="7" id="KW-1185">Reference proteome</keyword>
<evidence type="ECO:0000256" key="1">
    <source>
        <dbReference type="SAM" id="MobiDB-lite"/>
    </source>
</evidence>
<feature type="compositionally biased region" description="Acidic residues" evidence="1">
    <location>
        <begin position="94"/>
        <end position="103"/>
    </location>
</feature>
<dbReference type="EMBL" id="WNWQ01000381">
    <property type="protein sequence ID" value="KAE9969115.1"/>
    <property type="molecule type" value="Genomic_DNA"/>
</dbReference>
<evidence type="ECO:0000313" key="5">
    <source>
        <dbReference type="Proteomes" id="UP000433883"/>
    </source>
</evidence>
<dbReference type="AlphaFoldDB" id="A0A8H3YPZ5"/>
<reference evidence="2 5" key="1">
    <citation type="submission" date="2019-11" db="EMBL/GenBank/DDBJ databases">
        <title>Venturia inaequalis Genome Resource.</title>
        <authorList>
            <person name="Lichtner F.J."/>
        </authorList>
    </citation>
    <scope>NUCLEOTIDE SEQUENCE [LARGE SCALE GENOMIC DNA]</scope>
    <source>
        <strain evidence="3 6">120213</strain>
        <strain evidence="2">Bline_iso_100314</strain>
        <strain evidence="4 7">DMI_063113</strain>
    </source>
</reference>
<organism evidence="2 5">
    <name type="scientific">Venturia inaequalis</name>
    <name type="common">Apple scab fungus</name>
    <dbReference type="NCBI Taxonomy" id="5025"/>
    <lineage>
        <taxon>Eukaryota</taxon>
        <taxon>Fungi</taxon>
        <taxon>Dikarya</taxon>
        <taxon>Ascomycota</taxon>
        <taxon>Pezizomycotina</taxon>
        <taxon>Dothideomycetes</taxon>
        <taxon>Pleosporomycetidae</taxon>
        <taxon>Venturiales</taxon>
        <taxon>Venturiaceae</taxon>
        <taxon>Venturia</taxon>
    </lineage>
</organism>